<dbReference type="EMBL" id="CAJVPQ010029863">
    <property type="protein sequence ID" value="CAG8775719.1"/>
    <property type="molecule type" value="Genomic_DNA"/>
</dbReference>
<organism evidence="1 2">
    <name type="scientific">Funneliformis caledonium</name>
    <dbReference type="NCBI Taxonomy" id="1117310"/>
    <lineage>
        <taxon>Eukaryota</taxon>
        <taxon>Fungi</taxon>
        <taxon>Fungi incertae sedis</taxon>
        <taxon>Mucoromycota</taxon>
        <taxon>Glomeromycotina</taxon>
        <taxon>Glomeromycetes</taxon>
        <taxon>Glomerales</taxon>
        <taxon>Glomeraceae</taxon>
        <taxon>Funneliformis</taxon>
    </lineage>
</organism>
<evidence type="ECO:0000313" key="2">
    <source>
        <dbReference type="Proteomes" id="UP000789570"/>
    </source>
</evidence>
<sequence>ADENITHQLKSYSFAEQITMLTKVLYEQRVKALVPDNRSIYNKVEARKTIMSLYYIMAGMRN</sequence>
<accession>A0A9N9P012</accession>
<comment type="caution">
    <text evidence="1">The sequence shown here is derived from an EMBL/GenBank/DDBJ whole genome shotgun (WGS) entry which is preliminary data.</text>
</comment>
<gene>
    <name evidence="1" type="ORF">FCALED_LOCUS17811</name>
</gene>
<feature type="non-terminal residue" evidence="1">
    <location>
        <position position="1"/>
    </location>
</feature>
<dbReference type="OrthoDB" id="2405070at2759"/>
<feature type="non-terminal residue" evidence="1">
    <location>
        <position position="62"/>
    </location>
</feature>
<proteinExistence type="predicted"/>
<protein>
    <submittedName>
        <fullName evidence="1">16498_t:CDS:1</fullName>
    </submittedName>
</protein>
<dbReference type="Proteomes" id="UP000789570">
    <property type="component" value="Unassembled WGS sequence"/>
</dbReference>
<reference evidence="1" key="1">
    <citation type="submission" date="2021-06" db="EMBL/GenBank/DDBJ databases">
        <authorList>
            <person name="Kallberg Y."/>
            <person name="Tangrot J."/>
            <person name="Rosling A."/>
        </authorList>
    </citation>
    <scope>NUCLEOTIDE SEQUENCE</scope>
    <source>
        <strain evidence="1">UK204</strain>
    </source>
</reference>
<name>A0A9N9P012_9GLOM</name>
<keyword evidence="2" id="KW-1185">Reference proteome</keyword>
<evidence type="ECO:0000313" key="1">
    <source>
        <dbReference type="EMBL" id="CAG8775719.1"/>
    </source>
</evidence>
<dbReference type="AlphaFoldDB" id="A0A9N9P012"/>